<dbReference type="GO" id="GO:0006281">
    <property type="term" value="P:DNA repair"/>
    <property type="evidence" value="ECO:0007669"/>
    <property type="project" value="TreeGrafter"/>
</dbReference>
<dbReference type="GO" id="GO:0043597">
    <property type="term" value="C:cytoplasmic replication fork"/>
    <property type="evidence" value="ECO:0007669"/>
    <property type="project" value="TreeGrafter"/>
</dbReference>
<dbReference type="SUPFAM" id="SSF56712">
    <property type="entry name" value="Prokaryotic type I DNA topoisomerase"/>
    <property type="match status" value="1"/>
</dbReference>
<evidence type="ECO:0000313" key="3">
    <source>
        <dbReference type="EMBL" id="NMW85859.1"/>
    </source>
</evidence>
<dbReference type="Pfam" id="PF01396">
    <property type="entry name" value="Zn_ribbon_Top1"/>
    <property type="match status" value="1"/>
</dbReference>
<dbReference type="InterPro" id="IPR013824">
    <property type="entry name" value="Topo_IA_cen_sub1"/>
</dbReference>
<evidence type="ECO:0000256" key="1">
    <source>
        <dbReference type="ARBA" id="ARBA00023235"/>
    </source>
</evidence>
<dbReference type="Gene3D" id="3.30.65.10">
    <property type="entry name" value="Bacterial Topoisomerase I, domain 1"/>
    <property type="match status" value="1"/>
</dbReference>
<evidence type="ECO:0000313" key="4">
    <source>
        <dbReference type="Proteomes" id="UP000568273"/>
    </source>
</evidence>
<dbReference type="Pfam" id="PF01131">
    <property type="entry name" value="Topoisom_bac"/>
    <property type="match status" value="1"/>
</dbReference>
<dbReference type="Gene3D" id="1.10.460.10">
    <property type="entry name" value="Topoisomerase I, domain 2"/>
    <property type="match status" value="1"/>
</dbReference>
<dbReference type="SUPFAM" id="SSF57783">
    <property type="entry name" value="Zinc beta-ribbon"/>
    <property type="match status" value="1"/>
</dbReference>
<proteinExistence type="predicted"/>
<keyword evidence="4" id="KW-1185">Reference proteome</keyword>
<dbReference type="InterPro" id="IPR000380">
    <property type="entry name" value="Topo_IA"/>
</dbReference>
<dbReference type="EMBL" id="JABDSR010000014">
    <property type="protein sequence ID" value="NMW85859.1"/>
    <property type="molecule type" value="Genomic_DNA"/>
</dbReference>
<dbReference type="GO" id="GO:0006310">
    <property type="term" value="P:DNA recombination"/>
    <property type="evidence" value="ECO:0007669"/>
    <property type="project" value="TreeGrafter"/>
</dbReference>
<dbReference type="InterPro" id="IPR023405">
    <property type="entry name" value="Topo_IA_core_domain"/>
</dbReference>
<dbReference type="PROSITE" id="PS52039">
    <property type="entry name" value="TOPO_IA_2"/>
    <property type="match status" value="1"/>
</dbReference>
<dbReference type="InterPro" id="IPR013497">
    <property type="entry name" value="Topo_IA_cen"/>
</dbReference>
<sequence>MPTKRSGPLVGKCPKCGNNIVLKKSFYGCSNYPECTFTLAEHFRKKKLTKTNVKELLEGKEKQENELPDVKTGDKIKLTSKNISEKFTKAPGHYNEDTLLKAMENAGVESLDKDIEVERKGLGTPATRAGIIESLIHKDLIRRDKKNLLVTEKGNRLVSIVEDKFKSAETTSEWEMKLAKISSGKVDKEDFLREIEDSIRDLVDRYKNNLNE</sequence>
<dbReference type="AlphaFoldDB" id="A0A848RK97"/>
<dbReference type="PANTHER" id="PTHR11390">
    <property type="entry name" value="PROKARYOTIC DNA TOPOISOMERASE"/>
    <property type="match status" value="1"/>
</dbReference>
<keyword evidence="1" id="KW-0413">Isomerase</keyword>
<gene>
    <name evidence="3" type="ORF">HKO22_08975</name>
</gene>
<dbReference type="GO" id="GO:0003917">
    <property type="term" value="F:DNA topoisomerase type I (single strand cut, ATP-independent) activity"/>
    <property type="evidence" value="ECO:0007669"/>
    <property type="project" value="InterPro"/>
</dbReference>
<evidence type="ECO:0000259" key="2">
    <source>
        <dbReference type="PROSITE" id="PS52039"/>
    </source>
</evidence>
<dbReference type="GO" id="GO:0003677">
    <property type="term" value="F:DNA binding"/>
    <property type="evidence" value="ECO:0007669"/>
    <property type="project" value="InterPro"/>
</dbReference>
<reference evidence="3" key="1">
    <citation type="submission" date="2020-04" db="EMBL/GenBank/DDBJ databases">
        <title>Peptoniphilus sp. nov. isolated from swine feces.</title>
        <authorList>
            <person name="Ryu S.W."/>
        </authorList>
    </citation>
    <scope>NUCLEOTIDE SEQUENCE [LARGE SCALE GENOMIC DNA]</scope>
    <source>
        <strain evidence="3">AGMB00490</strain>
    </source>
</reference>
<protein>
    <recommendedName>
        <fullName evidence="2">Topo IA-type catalytic domain-containing protein</fullName>
    </recommendedName>
</protein>
<dbReference type="InterPro" id="IPR013498">
    <property type="entry name" value="Topo_IA_Znf"/>
</dbReference>
<dbReference type="GO" id="GO:0006265">
    <property type="term" value="P:DNA topological change"/>
    <property type="evidence" value="ECO:0007669"/>
    <property type="project" value="InterPro"/>
</dbReference>
<dbReference type="Proteomes" id="UP000568273">
    <property type="component" value="Unassembled WGS sequence"/>
</dbReference>
<accession>A0A848RK97</accession>
<name>A0A848RK97_9FIRM</name>
<dbReference type="PANTHER" id="PTHR11390:SF21">
    <property type="entry name" value="DNA TOPOISOMERASE 3-ALPHA"/>
    <property type="match status" value="1"/>
</dbReference>
<comment type="caution">
    <text evidence="3">The sequence shown here is derived from an EMBL/GenBank/DDBJ whole genome shotgun (WGS) entry which is preliminary data.</text>
</comment>
<organism evidence="3 4">
    <name type="scientific">Peptoniphilus faecalis</name>
    <dbReference type="NCBI Taxonomy" id="2731255"/>
    <lineage>
        <taxon>Bacteria</taxon>
        <taxon>Bacillati</taxon>
        <taxon>Bacillota</taxon>
        <taxon>Tissierellia</taxon>
        <taxon>Tissierellales</taxon>
        <taxon>Peptoniphilaceae</taxon>
        <taxon>Peptoniphilus</taxon>
    </lineage>
</organism>
<feature type="domain" description="Topo IA-type catalytic" evidence="2">
    <location>
        <begin position="1"/>
        <end position="203"/>
    </location>
</feature>